<reference evidence="2" key="1">
    <citation type="submission" date="2012-03" db="EMBL/GenBank/DDBJ databases">
        <title>Functional metagenomics reveals considerable lignocellulase gene clusters in the gut microbiome of a wood-feeding higher termite.</title>
        <authorList>
            <person name="Liu N."/>
        </authorList>
    </citation>
    <scope>NUCLEOTIDE SEQUENCE</scope>
</reference>
<dbReference type="AlphaFoldDB" id="A0A806KHK2"/>
<feature type="compositionally biased region" description="Acidic residues" evidence="1">
    <location>
        <begin position="56"/>
        <end position="71"/>
    </location>
</feature>
<sequence>MYKPPVSLLGQQKEKKEAYELYLSEEGWKILGDDKPEKPQDAEKTPVGATIAVAPDGEEEENISETEELSEEEQRQLDELKRADKKVRAHEQAHVNAAGGYARGGANYDYVTGPDGKRYASSGHVNLDVSPEKKPEETVKKAEVIKRAALAPTDPSPSDRQIAANAQKMAADAQRELAVERMRAQEAVA</sequence>
<proteinExistence type="predicted"/>
<feature type="region of interest" description="Disordered" evidence="1">
    <location>
        <begin position="31"/>
        <end position="78"/>
    </location>
</feature>
<organism evidence="2">
    <name type="scientific">uncultured bacterium contig00103</name>
    <dbReference type="NCBI Taxonomy" id="1181570"/>
    <lineage>
        <taxon>Bacteria</taxon>
        <taxon>environmental samples</taxon>
    </lineage>
</organism>
<feature type="compositionally biased region" description="Basic and acidic residues" evidence="1">
    <location>
        <begin position="31"/>
        <end position="44"/>
    </location>
</feature>
<dbReference type="InterPro" id="IPR021973">
    <property type="entry name" value="SprA-related"/>
</dbReference>
<accession>A0A806KHK2</accession>
<name>A0A806KHK2_9BACT</name>
<evidence type="ECO:0008006" key="3">
    <source>
        <dbReference type="Google" id="ProtNLM"/>
    </source>
</evidence>
<evidence type="ECO:0000256" key="1">
    <source>
        <dbReference type="SAM" id="MobiDB-lite"/>
    </source>
</evidence>
<dbReference type="Pfam" id="PF12118">
    <property type="entry name" value="SprA-related"/>
    <property type="match status" value="1"/>
</dbReference>
<dbReference type="EMBL" id="JQ844195">
    <property type="protein sequence ID" value="AGS52464.1"/>
    <property type="molecule type" value="Genomic_DNA"/>
</dbReference>
<evidence type="ECO:0000313" key="2">
    <source>
        <dbReference type="EMBL" id="AGS52464.1"/>
    </source>
</evidence>
<feature type="region of interest" description="Disordered" evidence="1">
    <location>
        <begin position="148"/>
        <end position="169"/>
    </location>
</feature>
<protein>
    <recommendedName>
        <fullName evidence="3">Catalase</fullName>
    </recommendedName>
</protein>